<sequence>MAEGGGFRHLGSCLGPTHTRVHRVPGTGTSSPCFVVSEGTDLAETTREPVSTLPTCQGPRAAGLEGLAVAATGMSRMQPDHPPAITQGIEAGNPCDSHMSMKEELQNAWSIDHHIKTKPISLETDSQKQDGTAWLRNGGVFKGADQRTVQAEGAGQGRDREGRGARLPAGRVTREDGGGGCLGLRPGQGPGKAHPQGRGPRCSRRLGAEDGDEAGQVHPGRRREGAQARSVRAGGSRLSAVAWGASSPGKGCRSGPGAGPGARGRGRVGA</sequence>
<evidence type="ECO:0000313" key="1">
    <source>
        <dbReference type="EMBL" id="CAI9692684.1"/>
    </source>
</evidence>
<dbReference type="EMBL" id="OX596095">
    <property type="protein sequence ID" value="CAI9692684.1"/>
    <property type="molecule type" value="Genomic_DNA"/>
</dbReference>
<name>A0ACB0DWN5_RANTA</name>
<accession>A0ACB0DWN5</accession>
<gene>
    <name evidence="1" type="ORF">MRATA1EN3_LOCUS3897</name>
</gene>
<proteinExistence type="predicted"/>
<evidence type="ECO:0000313" key="2">
    <source>
        <dbReference type="Proteomes" id="UP001162501"/>
    </source>
</evidence>
<organism evidence="1 2">
    <name type="scientific">Rangifer tarandus platyrhynchus</name>
    <name type="common">Svalbard reindeer</name>
    <dbReference type="NCBI Taxonomy" id="3082113"/>
    <lineage>
        <taxon>Eukaryota</taxon>
        <taxon>Metazoa</taxon>
        <taxon>Chordata</taxon>
        <taxon>Craniata</taxon>
        <taxon>Vertebrata</taxon>
        <taxon>Euteleostomi</taxon>
        <taxon>Mammalia</taxon>
        <taxon>Eutheria</taxon>
        <taxon>Laurasiatheria</taxon>
        <taxon>Artiodactyla</taxon>
        <taxon>Ruminantia</taxon>
        <taxon>Pecora</taxon>
        <taxon>Cervidae</taxon>
        <taxon>Odocoileinae</taxon>
        <taxon>Rangifer</taxon>
    </lineage>
</organism>
<protein>
    <submittedName>
        <fullName evidence="1">Uncharacterized protein</fullName>
    </submittedName>
</protein>
<reference evidence="1" key="1">
    <citation type="submission" date="2023-05" db="EMBL/GenBank/DDBJ databases">
        <authorList>
            <consortium name="ELIXIR-Norway"/>
        </authorList>
    </citation>
    <scope>NUCLEOTIDE SEQUENCE</scope>
</reference>
<dbReference type="Proteomes" id="UP001162501">
    <property type="component" value="Chromosome 11"/>
</dbReference>